<evidence type="ECO:0000313" key="1">
    <source>
        <dbReference type="EMBL" id="ABM05141.1"/>
    </source>
</evidence>
<dbReference type="GO" id="GO:0016740">
    <property type="term" value="F:transferase activity"/>
    <property type="evidence" value="ECO:0007669"/>
    <property type="project" value="UniProtKB-KW"/>
</dbReference>
<dbReference type="eggNOG" id="COG1216">
    <property type="taxonomic scope" value="Bacteria"/>
</dbReference>
<reference evidence="1 2" key="1">
    <citation type="submission" date="2007-01" db="EMBL/GenBank/DDBJ databases">
        <title>Complete sequence of Psychromonas ingrahamii 37.</title>
        <authorList>
            <consortium name="US DOE Joint Genome Institute"/>
            <person name="Copeland A."/>
            <person name="Lucas S."/>
            <person name="Lapidus A."/>
            <person name="Barry K."/>
            <person name="Detter J.C."/>
            <person name="Glavina del Rio T."/>
            <person name="Hammon N."/>
            <person name="Israni S."/>
            <person name="Dalin E."/>
            <person name="Tice H."/>
            <person name="Pitluck S."/>
            <person name="Thompson L.S."/>
            <person name="Brettin T."/>
            <person name="Bruce D."/>
            <person name="Han C."/>
            <person name="Tapia R."/>
            <person name="Schmutz J."/>
            <person name="Larimer F."/>
            <person name="Land M."/>
            <person name="Hauser L."/>
            <person name="Kyrpides N."/>
            <person name="Ivanova N."/>
            <person name="Staley J."/>
            <person name="Richardson P."/>
        </authorList>
    </citation>
    <scope>NUCLEOTIDE SEQUENCE [LARGE SCALE GENOMIC DNA]</scope>
    <source>
        <strain evidence="1 2">37</strain>
    </source>
</reference>
<dbReference type="PANTHER" id="PTHR43179:SF7">
    <property type="entry name" value="RHAMNOSYLTRANSFERASE WBBL"/>
    <property type="match status" value="1"/>
</dbReference>
<dbReference type="OrthoDB" id="5291101at2"/>
<gene>
    <name evidence="1" type="ordered locus">Ping_3458</name>
</gene>
<dbReference type="Gene3D" id="3.90.550.10">
    <property type="entry name" value="Spore Coat Polysaccharide Biosynthesis Protein SpsA, Chain A"/>
    <property type="match status" value="1"/>
</dbReference>
<dbReference type="PANTHER" id="PTHR43179">
    <property type="entry name" value="RHAMNOSYLTRANSFERASE WBBL"/>
    <property type="match status" value="1"/>
</dbReference>
<dbReference type="CAZy" id="GT2">
    <property type="family name" value="Glycosyltransferase Family 2"/>
</dbReference>
<dbReference type="STRING" id="357804.Ping_3458"/>
<proteinExistence type="predicted"/>
<dbReference type="HOGENOM" id="CLU_023845_8_0_6"/>
<keyword evidence="1" id="KW-0808">Transferase</keyword>
<accession>A1T076</accession>
<organism evidence="1 2">
    <name type="scientific">Psychromonas ingrahamii (strain DSM 17664 / CCUG 51855 / 37)</name>
    <dbReference type="NCBI Taxonomy" id="357804"/>
    <lineage>
        <taxon>Bacteria</taxon>
        <taxon>Pseudomonadati</taxon>
        <taxon>Pseudomonadota</taxon>
        <taxon>Gammaproteobacteria</taxon>
        <taxon>Alteromonadales</taxon>
        <taxon>Psychromonadaceae</taxon>
        <taxon>Psychromonas</taxon>
    </lineage>
</organism>
<name>A1T076_PSYIN</name>
<dbReference type="EMBL" id="CP000510">
    <property type="protein sequence ID" value="ABM05141.1"/>
    <property type="molecule type" value="Genomic_DNA"/>
</dbReference>
<protein>
    <submittedName>
        <fullName evidence="1">Glycosyltransferases-like protein</fullName>
    </submittedName>
</protein>
<evidence type="ECO:0000313" key="2">
    <source>
        <dbReference type="Proteomes" id="UP000000639"/>
    </source>
</evidence>
<dbReference type="Proteomes" id="UP000000639">
    <property type="component" value="Chromosome"/>
</dbReference>
<dbReference type="KEGG" id="pin:Ping_3458"/>
<dbReference type="RefSeq" id="WP_011771693.1">
    <property type="nucleotide sequence ID" value="NC_008709.1"/>
</dbReference>
<keyword evidence="2" id="KW-1185">Reference proteome</keyword>
<sequence>MAHIYISIVSHGNDDDIINNYNLKEINSLNNVTVIIRDNLSSQKLKKYCAENHFEYNASDPILGFGANNNINFEVASKLGMSKTDWFVLFNPDLDISAVMIHKLSDSLANFSSQIFAINLFFDDKFSRMEHSLRRFPTFFSFFNILKGKSFTEAYDKTDLADGSSVDWAAASFLVFQAELYEKLNGFDEDYFMYFEDVDLCYRANQFYSQNVVYLSNVKAIHEGAYKNRKLFSKHFRWYFSSLLRFLFKSTFETKR</sequence>
<dbReference type="SUPFAM" id="SSF53448">
    <property type="entry name" value="Nucleotide-diphospho-sugar transferases"/>
    <property type="match status" value="1"/>
</dbReference>
<dbReference type="InterPro" id="IPR029044">
    <property type="entry name" value="Nucleotide-diphossugar_trans"/>
</dbReference>
<dbReference type="AlphaFoldDB" id="A1T076"/>